<feature type="transmembrane region" description="Helical" evidence="7">
    <location>
        <begin position="391"/>
        <end position="411"/>
    </location>
</feature>
<dbReference type="InterPro" id="IPR050321">
    <property type="entry name" value="Glycosyltr_2/OpgH_subfam"/>
</dbReference>
<gene>
    <name evidence="8" type="ORF">G3574_02965</name>
</gene>
<evidence type="ECO:0000313" key="8">
    <source>
        <dbReference type="EMBL" id="NEX60030.1"/>
    </source>
</evidence>
<organism evidence="8 9">
    <name type="scientific">Noviherbaspirillum galbum</name>
    <dbReference type="NCBI Taxonomy" id="2709383"/>
    <lineage>
        <taxon>Bacteria</taxon>
        <taxon>Pseudomonadati</taxon>
        <taxon>Pseudomonadota</taxon>
        <taxon>Betaproteobacteria</taxon>
        <taxon>Burkholderiales</taxon>
        <taxon>Oxalobacteraceae</taxon>
        <taxon>Noviherbaspirillum</taxon>
    </lineage>
</organism>
<feature type="transmembrane region" description="Helical" evidence="7">
    <location>
        <begin position="498"/>
        <end position="519"/>
    </location>
</feature>
<dbReference type="Proteomes" id="UP000482155">
    <property type="component" value="Unassembled WGS sequence"/>
</dbReference>
<dbReference type="GO" id="GO:0035438">
    <property type="term" value="F:cyclic-di-GMP binding"/>
    <property type="evidence" value="ECO:0007669"/>
    <property type="project" value="InterPro"/>
</dbReference>
<dbReference type="PANTHER" id="PTHR43867">
    <property type="entry name" value="CELLULOSE SYNTHASE CATALYTIC SUBUNIT A [UDP-FORMING]"/>
    <property type="match status" value="1"/>
</dbReference>
<dbReference type="Gene3D" id="3.90.550.10">
    <property type="entry name" value="Spore Coat Polysaccharide Biosynthesis Protein SpsA, Chain A"/>
    <property type="match status" value="1"/>
</dbReference>
<dbReference type="SUPFAM" id="SSF53448">
    <property type="entry name" value="Nucleotide-diphospho-sugar transferases"/>
    <property type="match status" value="1"/>
</dbReference>
<evidence type="ECO:0000256" key="3">
    <source>
        <dbReference type="ARBA" id="ARBA00022679"/>
    </source>
</evidence>
<evidence type="ECO:0000256" key="6">
    <source>
        <dbReference type="ARBA" id="ARBA00023136"/>
    </source>
</evidence>
<comment type="caution">
    <text evidence="8">The sequence shown here is derived from an EMBL/GenBank/DDBJ whole genome shotgun (WGS) entry which is preliminary data.</text>
</comment>
<keyword evidence="9" id="KW-1185">Reference proteome</keyword>
<dbReference type="RefSeq" id="WP_163960525.1">
    <property type="nucleotide sequence ID" value="NZ_JAAIVB010000010.1"/>
</dbReference>
<comment type="subcellular location">
    <subcellularLocation>
        <location evidence="1">Membrane</location>
        <topology evidence="1">Multi-pass membrane protein</topology>
    </subcellularLocation>
</comment>
<reference evidence="8 9" key="1">
    <citation type="submission" date="2020-02" db="EMBL/GenBank/DDBJ databases">
        <authorList>
            <person name="Kim M.K."/>
        </authorList>
    </citation>
    <scope>NUCLEOTIDE SEQUENCE [LARGE SCALE GENOMIC DNA]</scope>
    <source>
        <strain evidence="8 9">17J57-3</strain>
    </source>
</reference>
<dbReference type="GO" id="GO:0016759">
    <property type="term" value="F:cellulose synthase activity"/>
    <property type="evidence" value="ECO:0007669"/>
    <property type="project" value="InterPro"/>
</dbReference>
<evidence type="ECO:0000256" key="7">
    <source>
        <dbReference type="SAM" id="Phobius"/>
    </source>
</evidence>
<feature type="transmembrane region" description="Helical" evidence="7">
    <location>
        <begin position="457"/>
        <end position="477"/>
    </location>
</feature>
<evidence type="ECO:0000256" key="4">
    <source>
        <dbReference type="ARBA" id="ARBA00022692"/>
    </source>
</evidence>
<dbReference type="InterPro" id="IPR003919">
    <property type="entry name" value="Cell_synth_A"/>
</dbReference>
<protein>
    <submittedName>
        <fullName evidence="8">Uncharacterized protein</fullName>
    </submittedName>
</protein>
<keyword evidence="3" id="KW-0808">Transferase</keyword>
<keyword evidence="6 7" id="KW-0472">Membrane</keyword>
<dbReference type="PRINTS" id="PR01439">
    <property type="entry name" value="CELLSNTHASEA"/>
</dbReference>
<feature type="transmembrane region" description="Helical" evidence="7">
    <location>
        <begin position="38"/>
        <end position="65"/>
    </location>
</feature>
<feature type="transmembrane region" description="Helical" evidence="7">
    <location>
        <begin position="95"/>
        <end position="112"/>
    </location>
</feature>
<evidence type="ECO:0000256" key="2">
    <source>
        <dbReference type="ARBA" id="ARBA00022676"/>
    </source>
</evidence>
<dbReference type="GO" id="GO:0006011">
    <property type="term" value="P:UDP-alpha-D-glucose metabolic process"/>
    <property type="evidence" value="ECO:0007669"/>
    <property type="project" value="InterPro"/>
</dbReference>
<accession>A0A6B3SHA6</accession>
<dbReference type="InterPro" id="IPR029044">
    <property type="entry name" value="Nucleotide-diphossugar_trans"/>
</dbReference>
<sequence>MNPRSVLSLWRERWGKASTAGLKVPYARGKPNVIIKRLVNASFWSSAILSGVATVLCLAALVFVVTVRYPVHDQVIISAVLLGISVFLNRYSGTWITLLLGGFSTLVALRYADWRVTETLSPELGPDFLLGFGLLAAEAYLFLLFGLRFLRGVWAMRCPPLPMPEDARQVPIVDVMLLCHGKSLEELRGPVIDILALDWPKNKLKIHLVDERLRPDVAALASAVGAHYDAQEPGHAGMAGGIRYGMSKSYSEVVVLLDGDFRAGKDLLKTTVPWFTRNYKLAATMTPHHPLAPEPDEDVLALCGEAHAGQCAIVRRAMMEEAGTMEPAFDQQAEETALIFHRLNYGTAYLCKNVPADAYTDAMPGLSVLPSPFSYVVLTGKRWLASMIAMLEFYFPLARLLFFTAPAAYLLQDVELVRATPAALASYAIPHYLQGYLAHGRAQGPKRLGIFTDLKEGLVALYLLIPTAISVVRTAVSRPGKREAGTPRPGLPFSARRGAAYALLIGLNLAAFAAGLLRLDGMPPADADMALAYLAWSGCNLLLLASLMAVAFEAREIRIHAQAIRRMPLMMRMPLGRTVSCTTLNFPSTTLDIELPGALSARTGSALRIAIFHGYRELAVEATVLSCDEHLLRVAIDPKAHADYLAFAEAVMARGDNWPKWLPGREADRLVPAWATNGILAFLIGIVDFGTNPVQTMKTWPGLAKKLRFWKKDES</sequence>
<feature type="transmembrane region" description="Helical" evidence="7">
    <location>
        <begin position="128"/>
        <end position="147"/>
    </location>
</feature>
<keyword evidence="5 7" id="KW-1133">Transmembrane helix</keyword>
<keyword evidence="4 7" id="KW-0812">Transmembrane</keyword>
<keyword evidence="2" id="KW-0328">Glycosyltransferase</keyword>
<evidence type="ECO:0000256" key="1">
    <source>
        <dbReference type="ARBA" id="ARBA00004141"/>
    </source>
</evidence>
<dbReference type="PANTHER" id="PTHR43867:SF2">
    <property type="entry name" value="CELLULOSE SYNTHASE CATALYTIC SUBUNIT A [UDP-FORMING]"/>
    <property type="match status" value="1"/>
</dbReference>
<evidence type="ECO:0000256" key="5">
    <source>
        <dbReference type="ARBA" id="ARBA00022989"/>
    </source>
</evidence>
<proteinExistence type="predicted"/>
<dbReference type="GO" id="GO:0005886">
    <property type="term" value="C:plasma membrane"/>
    <property type="evidence" value="ECO:0007669"/>
    <property type="project" value="TreeGrafter"/>
</dbReference>
<feature type="transmembrane region" description="Helical" evidence="7">
    <location>
        <begin position="531"/>
        <end position="552"/>
    </location>
</feature>
<dbReference type="EMBL" id="JAAIVB010000010">
    <property type="protein sequence ID" value="NEX60030.1"/>
    <property type="molecule type" value="Genomic_DNA"/>
</dbReference>
<dbReference type="AlphaFoldDB" id="A0A6B3SHA6"/>
<name>A0A6B3SHA6_9BURK</name>
<evidence type="ECO:0000313" key="9">
    <source>
        <dbReference type="Proteomes" id="UP000482155"/>
    </source>
</evidence>